<dbReference type="RefSeq" id="WP_190348953.1">
    <property type="nucleotide sequence ID" value="NZ_JACJPY010000001.1"/>
</dbReference>
<sequence>MVQSLLATISTFNLAISQSNLPFSIYQAMDIGEYWLVDYWVVQLF</sequence>
<protein>
    <submittedName>
        <fullName evidence="1">Uncharacterized protein</fullName>
    </submittedName>
</protein>
<dbReference type="AlphaFoldDB" id="A0A926UPU2"/>
<reference evidence="1" key="2">
    <citation type="submission" date="2020-08" db="EMBL/GenBank/DDBJ databases">
        <authorList>
            <person name="Chen M."/>
            <person name="Teng W."/>
            <person name="Zhao L."/>
            <person name="Hu C."/>
            <person name="Zhou Y."/>
            <person name="Han B."/>
            <person name="Song L."/>
            <person name="Shu W."/>
        </authorList>
    </citation>
    <scope>NUCLEOTIDE SEQUENCE</scope>
    <source>
        <strain evidence="1">FACHB-1277</strain>
    </source>
</reference>
<evidence type="ECO:0000313" key="1">
    <source>
        <dbReference type="EMBL" id="MBD2148613.1"/>
    </source>
</evidence>
<keyword evidence="2" id="KW-1185">Reference proteome</keyword>
<accession>A0A926UPU2</accession>
<comment type="caution">
    <text evidence="1">The sequence shown here is derived from an EMBL/GenBank/DDBJ whole genome shotgun (WGS) entry which is preliminary data.</text>
</comment>
<gene>
    <name evidence="1" type="ORF">H6F44_00495</name>
</gene>
<proteinExistence type="predicted"/>
<dbReference type="EMBL" id="JACJPY010000001">
    <property type="protein sequence ID" value="MBD2148613.1"/>
    <property type="molecule type" value="Genomic_DNA"/>
</dbReference>
<dbReference type="Proteomes" id="UP000631421">
    <property type="component" value="Unassembled WGS sequence"/>
</dbReference>
<organism evidence="1 2">
    <name type="scientific">Pseudanabaena cinerea FACHB-1277</name>
    <dbReference type="NCBI Taxonomy" id="2949581"/>
    <lineage>
        <taxon>Bacteria</taxon>
        <taxon>Bacillati</taxon>
        <taxon>Cyanobacteriota</taxon>
        <taxon>Cyanophyceae</taxon>
        <taxon>Pseudanabaenales</taxon>
        <taxon>Pseudanabaenaceae</taxon>
        <taxon>Pseudanabaena</taxon>
        <taxon>Pseudanabaena cinerea</taxon>
    </lineage>
</organism>
<reference evidence="1" key="1">
    <citation type="journal article" date="2015" name="ISME J.">
        <title>Draft Genome Sequence of Streptomyces incarnatus NRRL8089, which Produces the Nucleoside Antibiotic Sinefungin.</title>
        <authorList>
            <person name="Oshima K."/>
            <person name="Hattori M."/>
            <person name="Shimizu H."/>
            <person name="Fukuda K."/>
            <person name="Nemoto M."/>
            <person name="Inagaki K."/>
            <person name="Tamura T."/>
        </authorList>
    </citation>
    <scope>NUCLEOTIDE SEQUENCE</scope>
    <source>
        <strain evidence="1">FACHB-1277</strain>
    </source>
</reference>
<name>A0A926UPU2_9CYAN</name>
<evidence type="ECO:0000313" key="2">
    <source>
        <dbReference type="Proteomes" id="UP000631421"/>
    </source>
</evidence>